<dbReference type="InterPro" id="IPR001296">
    <property type="entry name" value="Glyco_trans_1"/>
</dbReference>
<evidence type="ECO:0000313" key="3">
    <source>
        <dbReference type="Proteomes" id="UP000256923"/>
    </source>
</evidence>
<dbReference type="PANTHER" id="PTHR12526">
    <property type="entry name" value="GLYCOSYLTRANSFERASE"/>
    <property type="match status" value="1"/>
</dbReference>
<dbReference type="PANTHER" id="PTHR12526:SF630">
    <property type="entry name" value="GLYCOSYLTRANSFERASE"/>
    <property type="match status" value="1"/>
</dbReference>
<name>A0A289GAG4_VIBAN</name>
<keyword evidence="2" id="KW-0808">Transferase</keyword>
<dbReference type="Proteomes" id="UP000256923">
    <property type="component" value="Chromosome 1"/>
</dbReference>
<gene>
    <name evidence="2" type="ORF">DYL72_12280</name>
</gene>
<dbReference type="CDD" id="cd03801">
    <property type="entry name" value="GT4_PimA-like"/>
    <property type="match status" value="1"/>
</dbReference>
<dbReference type="EMBL" id="CP034672">
    <property type="protein sequence ID" value="AZS25713.1"/>
    <property type="molecule type" value="Genomic_DNA"/>
</dbReference>
<dbReference type="SUPFAM" id="SSF53756">
    <property type="entry name" value="UDP-Glycosyltransferase/glycogen phosphorylase"/>
    <property type="match status" value="1"/>
</dbReference>
<dbReference type="Gene3D" id="3.40.50.2000">
    <property type="entry name" value="Glycogen Phosphorylase B"/>
    <property type="match status" value="2"/>
</dbReference>
<protein>
    <submittedName>
        <fullName evidence="2">Glycosyltransferase family 1 protein</fullName>
    </submittedName>
</protein>
<dbReference type="GO" id="GO:1901135">
    <property type="term" value="P:carbohydrate derivative metabolic process"/>
    <property type="evidence" value="ECO:0007669"/>
    <property type="project" value="UniProtKB-ARBA"/>
</dbReference>
<feature type="domain" description="Glycosyl transferase family 1" evidence="1">
    <location>
        <begin position="162"/>
        <end position="320"/>
    </location>
</feature>
<evidence type="ECO:0000313" key="2">
    <source>
        <dbReference type="EMBL" id="AZS25713.1"/>
    </source>
</evidence>
<dbReference type="Pfam" id="PF00534">
    <property type="entry name" value="Glycos_transf_1"/>
    <property type="match status" value="1"/>
</dbReference>
<dbReference type="AlphaFoldDB" id="A0A289GAG4"/>
<sequence>MKIPIITIGTGAPGGIDSVIKGYIDNGLFYDFEHIRLISHMGKSRLNDLMLFVSAIMNLLYLSVKRKNLILHCHMSYNGSFFRKLSFLLIAKLFKNKTIIHLHGSEFKEYFSSRGYVVKKLVVWMIHSCDYFVVLSEGWSEYILSISNVKPIVIHNYVDISPNDINREKNTILFLGAFIKRKGIYELLRACSMLPLDFHLHLCGSGEDARVEDMVTELDLKERITFHGWVGNEDKKKLLASCSVMVLPAFNEGLPMTIIESMACEIPVLTTPVGAIPELIVDSISGYLVEPGEVSELASKLEFILSSPQELQDVVKTAKNIYTENFTSLQVLPKWKDIYDQASIR</sequence>
<proteinExistence type="predicted"/>
<reference evidence="2 3" key="1">
    <citation type="submission" date="2018-12" db="EMBL/GenBank/DDBJ databases">
        <title>Characterization and Draft Genome of Vibrio anguillarum J360 Marine Pathogen Isolated from an Outbreak in Lumpfish (Cyclopterus lumpus).</title>
        <authorList>
            <person name="Vasquez J.I."/>
            <person name="Cao T."/>
            <person name="Chakraborty S."/>
            <person name="Gnanagobal H."/>
            <person name="Wescot J."/>
            <person name="Boyce D."/>
            <person name="Santander J."/>
        </authorList>
    </citation>
    <scope>NUCLEOTIDE SEQUENCE [LARGE SCALE GENOMIC DNA]</scope>
    <source>
        <strain evidence="2 3">J360</strain>
    </source>
</reference>
<evidence type="ECO:0000259" key="1">
    <source>
        <dbReference type="Pfam" id="PF00534"/>
    </source>
</evidence>
<organism evidence="2 3">
    <name type="scientific">Vibrio anguillarum</name>
    <name type="common">Listonella anguillarum</name>
    <dbReference type="NCBI Taxonomy" id="55601"/>
    <lineage>
        <taxon>Bacteria</taxon>
        <taxon>Pseudomonadati</taxon>
        <taxon>Pseudomonadota</taxon>
        <taxon>Gammaproteobacteria</taxon>
        <taxon>Vibrionales</taxon>
        <taxon>Vibrionaceae</taxon>
        <taxon>Vibrio</taxon>
    </lineage>
</organism>
<accession>A0A289GAG4</accession>
<dbReference type="GO" id="GO:0016757">
    <property type="term" value="F:glycosyltransferase activity"/>
    <property type="evidence" value="ECO:0007669"/>
    <property type="project" value="InterPro"/>
</dbReference>
<dbReference type="RefSeq" id="WP_019281716.1">
    <property type="nucleotide sequence ID" value="NZ_CP023054.1"/>
</dbReference>